<protein>
    <submittedName>
        <fullName evidence="1">Uncharacterized protein</fullName>
    </submittedName>
</protein>
<reference evidence="1" key="1">
    <citation type="journal article" date="2021" name="Proc. Natl. Acad. Sci. U.S.A.">
        <title>A Catalog of Tens of Thousands of Viruses from Human Metagenomes Reveals Hidden Associations with Chronic Diseases.</title>
        <authorList>
            <person name="Tisza M.J."/>
            <person name="Buck C.B."/>
        </authorList>
    </citation>
    <scope>NUCLEOTIDE SEQUENCE</scope>
    <source>
        <strain evidence="1">CtzyE57</strain>
    </source>
</reference>
<evidence type="ECO:0000313" key="1">
    <source>
        <dbReference type="EMBL" id="DAF50132.1"/>
    </source>
</evidence>
<name>A0A8S5SGF2_9CAUD</name>
<organism evidence="1">
    <name type="scientific">Siphoviridae sp. ctzyE57</name>
    <dbReference type="NCBI Taxonomy" id="2827982"/>
    <lineage>
        <taxon>Viruses</taxon>
        <taxon>Duplodnaviria</taxon>
        <taxon>Heunggongvirae</taxon>
        <taxon>Uroviricota</taxon>
        <taxon>Caudoviricetes</taxon>
    </lineage>
</organism>
<proteinExistence type="predicted"/>
<accession>A0A8S5SGF2</accession>
<sequence length="85" mass="10014">MMFKLYKRYKEAKQATPEENAAAIEAAKARILAAGEDESPEFEMIFRDALSAKNNLVMCWRLIRAVVFLSLRRCFTFWRIVFFGW</sequence>
<dbReference type="EMBL" id="BK032592">
    <property type="protein sequence ID" value="DAF50132.1"/>
    <property type="molecule type" value="Genomic_DNA"/>
</dbReference>